<dbReference type="InterPro" id="IPR011051">
    <property type="entry name" value="RmlC_Cupin_sf"/>
</dbReference>
<proteinExistence type="predicted"/>
<dbReference type="Proteomes" id="UP001500929">
    <property type="component" value="Unassembled WGS sequence"/>
</dbReference>
<dbReference type="PROSITE" id="PS00041">
    <property type="entry name" value="HTH_ARAC_FAMILY_1"/>
    <property type="match status" value="1"/>
</dbReference>
<dbReference type="PANTHER" id="PTHR11019:SF199">
    <property type="entry name" value="HTH-TYPE TRANSCRIPTIONAL REGULATOR NIMR"/>
    <property type="match status" value="1"/>
</dbReference>
<dbReference type="SUPFAM" id="SSF51182">
    <property type="entry name" value="RmlC-like cupins"/>
    <property type="match status" value="1"/>
</dbReference>
<evidence type="ECO:0000256" key="3">
    <source>
        <dbReference type="ARBA" id="ARBA00023163"/>
    </source>
</evidence>
<dbReference type="InterPro" id="IPR018062">
    <property type="entry name" value="HTH_AraC-typ_CS"/>
</dbReference>
<name>A0ABP5R314_9MICO</name>
<keyword evidence="3" id="KW-0804">Transcription</keyword>
<evidence type="ECO:0000259" key="5">
    <source>
        <dbReference type="PROSITE" id="PS01124"/>
    </source>
</evidence>
<dbReference type="EMBL" id="BAAAQY010000013">
    <property type="protein sequence ID" value="GAA2247251.1"/>
    <property type="molecule type" value="Genomic_DNA"/>
</dbReference>
<keyword evidence="1" id="KW-0805">Transcription regulation</keyword>
<sequence length="531" mass="57798">MARLDLHDADAGGPPPIPATRSDSAGHPRRPLLVWVRTGSAQVNIDGEAAFRLSAGQGAWIAANGWRHRAIVTDPGTVAFTIGLHPASASVAGTVCFDVPEHWQDWLIHHFTLNVTPLQGLGYSPHALLDILHRGGSHPESPSAADAAPDVSMPEMPSGTAARVVAEELVRDPALTLTVAQWASRTHSSERTLRRDFVAGTGLTFERWRLRTRLIASVELLGAGYDVDQVASRVGFTTRNGFTRAFKQEFGPTPYDFGRKVAAAPSGAFATPRAALARQADDLVRIVRAGSGFGAAPELLPAARTPSHANETHVLSWMYRGSGYLDVGDRRYERRQGVATWIPAGVKHVTGLRENAISLPLGDADTSDLRLTEPLQVRFSPAWDDYLMFCAMSARSYLQPDDHDPRHILDLFAEQVAAQRARSVVLPTEPRARAMALEYLRRIGEGEGEEPSSAVAPSSVLRAFREETGMSFARWRYSARMRIAGDLLVGGARPTAVARSVGYTHLPTFSAAFTRFHGVPAREYRERSGRG</sequence>
<comment type="caution">
    <text evidence="6">The sequence shown here is derived from an EMBL/GenBank/DDBJ whole genome shotgun (WGS) entry which is preliminary data.</text>
</comment>
<keyword evidence="7" id="KW-1185">Reference proteome</keyword>
<evidence type="ECO:0000313" key="6">
    <source>
        <dbReference type="EMBL" id="GAA2247251.1"/>
    </source>
</evidence>
<dbReference type="InterPro" id="IPR009057">
    <property type="entry name" value="Homeodomain-like_sf"/>
</dbReference>
<gene>
    <name evidence="6" type="ORF">GCM10009851_35850</name>
</gene>
<feature type="domain" description="HTH araC/xylS-type" evidence="5">
    <location>
        <begin position="159"/>
        <end position="260"/>
    </location>
</feature>
<dbReference type="Pfam" id="PF12833">
    <property type="entry name" value="HTH_18"/>
    <property type="match status" value="2"/>
</dbReference>
<dbReference type="Gene3D" id="1.10.10.60">
    <property type="entry name" value="Homeodomain-like"/>
    <property type="match status" value="2"/>
</dbReference>
<evidence type="ECO:0000256" key="4">
    <source>
        <dbReference type="SAM" id="MobiDB-lite"/>
    </source>
</evidence>
<dbReference type="PANTHER" id="PTHR11019">
    <property type="entry name" value="HTH-TYPE TRANSCRIPTIONAL REGULATOR NIMR"/>
    <property type="match status" value="1"/>
</dbReference>
<accession>A0ABP5R314</accession>
<feature type="compositionally biased region" description="Basic and acidic residues" evidence="4">
    <location>
        <begin position="1"/>
        <end position="10"/>
    </location>
</feature>
<protein>
    <recommendedName>
        <fullName evidence="5">HTH araC/xylS-type domain-containing protein</fullName>
    </recommendedName>
</protein>
<evidence type="ECO:0000256" key="1">
    <source>
        <dbReference type="ARBA" id="ARBA00023015"/>
    </source>
</evidence>
<dbReference type="SMART" id="SM00342">
    <property type="entry name" value="HTH_ARAC"/>
    <property type="match status" value="2"/>
</dbReference>
<feature type="domain" description="HTH araC/xylS-type" evidence="5">
    <location>
        <begin position="455"/>
        <end position="527"/>
    </location>
</feature>
<feature type="region of interest" description="Disordered" evidence="4">
    <location>
        <begin position="1"/>
        <end position="26"/>
    </location>
</feature>
<keyword evidence="2" id="KW-0238">DNA-binding</keyword>
<dbReference type="RefSeq" id="WP_259481059.1">
    <property type="nucleotide sequence ID" value="NZ_BAAAQY010000013.1"/>
</dbReference>
<evidence type="ECO:0000256" key="2">
    <source>
        <dbReference type="ARBA" id="ARBA00023125"/>
    </source>
</evidence>
<organism evidence="6 7">
    <name type="scientific">Herbiconiux moechotypicola</name>
    <dbReference type="NCBI Taxonomy" id="637393"/>
    <lineage>
        <taxon>Bacteria</taxon>
        <taxon>Bacillati</taxon>
        <taxon>Actinomycetota</taxon>
        <taxon>Actinomycetes</taxon>
        <taxon>Micrococcales</taxon>
        <taxon>Microbacteriaceae</taxon>
        <taxon>Herbiconiux</taxon>
    </lineage>
</organism>
<dbReference type="InterPro" id="IPR018060">
    <property type="entry name" value="HTH_AraC"/>
</dbReference>
<dbReference type="CDD" id="cd02208">
    <property type="entry name" value="cupin_RmlC-like"/>
    <property type="match status" value="1"/>
</dbReference>
<dbReference type="PROSITE" id="PS01124">
    <property type="entry name" value="HTH_ARAC_FAMILY_2"/>
    <property type="match status" value="2"/>
</dbReference>
<dbReference type="SUPFAM" id="SSF46689">
    <property type="entry name" value="Homeodomain-like"/>
    <property type="match status" value="2"/>
</dbReference>
<evidence type="ECO:0000313" key="7">
    <source>
        <dbReference type="Proteomes" id="UP001500929"/>
    </source>
</evidence>
<reference evidence="7" key="1">
    <citation type="journal article" date="2019" name="Int. J. Syst. Evol. Microbiol.">
        <title>The Global Catalogue of Microorganisms (GCM) 10K type strain sequencing project: providing services to taxonomists for standard genome sequencing and annotation.</title>
        <authorList>
            <consortium name="The Broad Institute Genomics Platform"/>
            <consortium name="The Broad Institute Genome Sequencing Center for Infectious Disease"/>
            <person name="Wu L."/>
            <person name="Ma J."/>
        </authorList>
    </citation>
    <scope>NUCLEOTIDE SEQUENCE [LARGE SCALE GENOMIC DNA]</scope>
    <source>
        <strain evidence="7">JCM 16117</strain>
    </source>
</reference>